<dbReference type="GO" id="GO:0019899">
    <property type="term" value="F:enzyme binding"/>
    <property type="evidence" value="ECO:0007669"/>
    <property type="project" value="TreeGrafter"/>
</dbReference>
<comment type="similarity">
    <text evidence="1">Belongs to the eukaryotic-type N-acetylglucosamine kinase family.</text>
</comment>
<dbReference type="HAMAP" id="MF_00068">
    <property type="entry name" value="MurQ"/>
    <property type="match status" value="1"/>
</dbReference>
<sequence>MDLGSLANLQTEGVNPRTVHIDRMSTLEMCTVINADDQKVAETVVPCLPVIAGAIDALTPRVRQGGRVIYVGAGTSGRLGVLDASEIPPTFAAPRGQFVGLIAGGDAAIRSAQEGAEDNEKAGEEEMKALNLNPELDSIIGIASSGRTPYVLGCLAFAKSIGCLTIAVVCTSPSAIGSSGNTDFLIAPISGPEVVTGSTRLKAGTVTKLVLNMLSTGTMIRTGKTYGNMMVDLVASNLKLEQRSRNILRRLSAKCHSASDEELDELLAKSNRSVKLAILAAESGESVATCQGYLEAAGGVLARALAVISKPISRANEQNPMSSKATRKFVLCIDGGGTKCAAVVAEGTSIVGRGSAGPCNLTDSIGNIDSVIDTLLEATKSAMKDHLPSGVEQLESSWKAYLQTCFTSVWIGLAGLERAGLEEVLAPKLREAFGISEENNFRLTNDVDQLTAAVPTTQGTPSVLVLIAGTGSVAMRYDWSQGQQRYTRSARSGGWGHMLGDEGGGYSIGMKAIQHTLAVSEDITLGLTTSGGDELAKAVAEKLGCQVSESASVLNNILAQNYSRSVKARIASIAPVVLELMDGTNTAGGIVNAQVEKLVGETLGRLVNPQSTGYHPSEGTVLVLAGGLMKNAKYRASLEAQLSSHNLLFQGTVVVEDAAGVGAKYLSR</sequence>
<dbReference type="GO" id="GO:0070095">
    <property type="term" value="F:fructose-6-phosphate binding"/>
    <property type="evidence" value="ECO:0007669"/>
    <property type="project" value="TreeGrafter"/>
</dbReference>
<dbReference type="PANTHER" id="PTHR10088:SF4">
    <property type="entry name" value="GLUCOKINASE REGULATORY PROTEIN"/>
    <property type="match status" value="1"/>
</dbReference>
<dbReference type="InterPro" id="IPR005488">
    <property type="entry name" value="Etherase_MurQ"/>
</dbReference>
<dbReference type="CDD" id="cd05007">
    <property type="entry name" value="SIS_Etherase"/>
    <property type="match status" value="1"/>
</dbReference>
<dbReference type="GO" id="GO:0042593">
    <property type="term" value="P:glucose homeostasis"/>
    <property type="evidence" value="ECO:0007669"/>
    <property type="project" value="TreeGrafter"/>
</dbReference>
<dbReference type="Proteomes" id="UP001149079">
    <property type="component" value="Unassembled WGS sequence"/>
</dbReference>
<evidence type="ECO:0000256" key="2">
    <source>
        <dbReference type="ARBA" id="ARBA00012122"/>
    </source>
</evidence>
<dbReference type="AlphaFoldDB" id="A0A9W9KZB8"/>
<dbReference type="GO" id="GO:0005829">
    <property type="term" value="C:cytosol"/>
    <property type="evidence" value="ECO:0007669"/>
    <property type="project" value="TreeGrafter"/>
</dbReference>
<keyword evidence="4" id="KW-0456">Lyase</keyword>
<proteinExistence type="inferred from homology"/>
<name>A0A9W9KZB8_9EURO</name>
<feature type="domain" description="SIS" evidence="7">
    <location>
        <begin position="58"/>
        <end position="224"/>
    </location>
</feature>
<dbReference type="GO" id="GO:0009750">
    <property type="term" value="P:response to fructose"/>
    <property type="evidence" value="ECO:0007669"/>
    <property type="project" value="TreeGrafter"/>
</dbReference>
<protein>
    <recommendedName>
        <fullName evidence="3">N-acetyl-D-glucosamine kinase</fullName>
        <ecNumber evidence="2">2.7.1.59</ecNumber>
    </recommendedName>
    <alternativeName>
        <fullName evidence="6">GlcNAc kinase</fullName>
    </alternativeName>
</protein>
<dbReference type="Gene3D" id="3.30.420.40">
    <property type="match status" value="2"/>
</dbReference>
<keyword evidence="5" id="KW-0119">Carbohydrate metabolism</keyword>
<evidence type="ECO:0000256" key="6">
    <source>
        <dbReference type="ARBA" id="ARBA00031123"/>
    </source>
</evidence>
<dbReference type="EMBL" id="JAPQKL010000005">
    <property type="protein sequence ID" value="KAJ5129948.1"/>
    <property type="molecule type" value="Genomic_DNA"/>
</dbReference>
<dbReference type="Pfam" id="PF22645">
    <property type="entry name" value="GKRP_SIS_N"/>
    <property type="match status" value="1"/>
</dbReference>
<evidence type="ECO:0000256" key="4">
    <source>
        <dbReference type="ARBA" id="ARBA00023239"/>
    </source>
</evidence>
<evidence type="ECO:0000256" key="5">
    <source>
        <dbReference type="ARBA" id="ARBA00023277"/>
    </source>
</evidence>
<accession>A0A9W9KZB8</accession>
<dbReference type="GO" id="GO:0004857">
    <property type="term" value="F:enzyme inhibitor activity"/>
    <property type="evidence" value="ECO:0007669"/>
    <property type="project" value="TreeGrafter"/>
</dbReference>
<dbReference type="PROSITE" id="PS51464">
    <property type="entry name" value="SIS"/>
    <property type="match status" value="1"/>
</dbReference>
<dbReference type="InterPro" id="IPR005486">
    <property type="entry name" value="Glucokinase_regulatory_CS"/>
</dbReference>
<dbReference type="GO" id="GO:0005654">
    <property type="term" value="C:nucleoplasm"/>
    <property type="evidence" value="ECO:0007669"/>
    <property type="project" value="TreeGrafter"/>
</dbReference>
<dbReference type="OrthoDB" id="311172at2759"/>
<keyword evidence="9" id="KW-1185">Reference proteome</keyword>
<dbReference type="NCBIfam" id="NF003915">
    <property type="entry name" value="PRK05441.1"/>
    <property type="match status" value="1"/>
</dbReference>
<evidence type="ECO:0000256" key="3">
    <source>
        <dbReference type="ARBA" id="ARBA00014974"/>
    </source>
</evidence>
<gene>
    <name evidence="8" type="ORF">N7515_005987</name>
</gene>
<dbReference type="NCBIfam" id="NF009222">
    <property type="entry name" value="PRK12570.1"/>
    <property type="match status" value="1"/>
</dbReference>
<dbReference type="InterPro" id="IPR043129">
    <property type="entry name" value="ATPase_NBD"/>
</dbReference>
<dbReference type="GO" id="GO:0016835">
    <property type="term" value="F:carbon-oxygen lyase activity"/>
    <property type="evidence" value="ECO:0007669"/>
    <property type="project" value="InterPro"/>
</dbReference>
<dbReference type="InterPro" id="IPR002731">
    <property type="entry name" value="ATPase_BadF"/>
</dbReference>
<dbReference type="PROSITE" id="PS01272">
    <property type="entry name" value="GCKR"/>
    <property type="match status" value="1"/>
</dbReference>
<dbReference type="InterPro" id="IPR046348">
    <property type="entry name" value="SIS_dom_sf"/>
</dbReference>
<evidence type="ECO:0000313" key="9">
    <source>
        <dbReference type="Proteomes" id="UP001149079"/>
    </source>
</evidence>
<dbReference type="GO" id="GO:0046348">
    <property type="term" value="P:amino sugar catabolic process"/>
    <property type="evidence" value="ECO:0007669"/>
    <property type="project" value="InterPro"/>
</dbReference>
<dbReference type="NCBIfam" id="TIGR00274">
    <property type="entry name" value="N-acetylmuramic acid 6-phosphate etherase"/>
    <property type="match status" value="1"/>
</dbReference>
<organism evidence="8 9">
    <name type="scientific">Penicillium bovifimosum</name>
    <dbReference type="NCBI Taxonomy" id="126998"/>
    <lineage>
        <taxon>Eukaryota</taxon>
        <taxon>Fungi</taxon>
        <taxon>Dikarya</taxon>
        <taxon>Ascomycota</taxon>
        <taxon>Pezizomycotina</taxon>
        <taxon>Eurotiomycetes</taxon>
        <taxon>Eurotiomycetidae</taxon>
        <taxon>Eurotiales</taxon>
        <taxon>Aspergillaceae</taxon>
        <taxon>Penicillium</taxon>
    </lineage>
</organism>
<dbReference type="Pfam" id="PF01869">
    <property type="entry name" value="BcrAD_BadFG"/>
    <property type="match status" value="1"/>
</dbReference>
<dbReference type="GO" id="GO:0030246">
    <property type="term" value="F:carbohydrate binding"/>
    <property type="evidence" value="ECO:0007669"/>
    <property type="project" value="TreeGrafter"/>
</dbReference>
<dbReference type="EC" id="2.7.1.59" evidence="2"/>
<dbReference type="InterPro" id="IPR040190">
    <property type="entry name" value="MURQ/GCKR"/>
</dbReference>
<dbReference type="RefSeq" id="XP_056520327.1">
    <property type="nucleotide sequence ID" value="XM_056666731.1"/>
</dbReference>
<dbReference type="SUPFAM" id="SSF53067">
    <property type="entry name" value="Actin-like ATPase domain"/>
    <property type="match status" value="2"/>
</dbReference>
<evidence type="ECO:0000259" key="7">
    <source>
        <dbReference type="PROSITE" id="PS51464"/>
    </source>
</evidence>
<evidence type="ECO:0000256" key="1">
    <source>
        <dbReference type="ARBA" id="ARBA00006198"/>
    </source>
</evidence>
<reference evidence="8" key="1">
    <citation type="submission" date="2022-11" db="EMBL/GenBank/DDBJ databases">
        <authorList>
            <person name="Petersen C."/>
        </authorList>
    </citation>
    <scope>NUCLEOTIDE SEQUENCE</scope>
    <source>
        <strain evidence="8">IBT 22155</strain>
    </source>
</reference>
<evidence type="ECO:0000313" key="8">
    <source>
        <dbReference type="EMBL" id="KAJ5129948.1"/>
    </source>
</evidence>
<reference evidence="8" key="2">
    <citation type="journal article" date="2023" name="IMA Fungus">
        <title>Comparative genomic study of the Penicillium genus elucidates a diverse pangenome and 15 lateral gene transfer events.</title>
        <authorList>
            <person name="Petersen C."/>
            <person name="Sorensen T."/>
            <person name="Nielsen M.R."/>
            <person name="Sondergaard T.E."/>
            <person name="Sorensen J.L."/>
            <person name="Fitzpatrick D.A."/>
            <person name="Frisvad J.C."/>
            <person name="Nielsen K.L."/>
        </authorList>
    </citation>
    <scope>NUCLEOTIDE SEQUENCE</scope>
    <source>
        <strain evidence="8">IBT 22155</strain>
    </source>
</reference>
<dbReference type="GO" id="GO:0045127">
    <property type="term" value="F:N-acetylglucosamine kinase activity"/>
    <property type="evidence" value="ECO:0007669"/>
    <property type="project" value="UniProtKB-EC"/>
</dbReference>
<dbReference type="Gene3D" id="3.40.50.10490">
    <property type="entry name" value="Glucose-6-phosphate isomerase like protein, domain 1"/>
    <property type="match status" value="1"/>
</dbReference>
<dbReference type="FunFam" id="3.40.50.10490:FF:000014">
    <property type="entry name" value="N-acetylmuramic acid 6-phosphate etherase"/>
    <property type="match status" value="1"/>
</dbReference>
<dbReference type="PANTHER" id="PTHR10088">
    <property type="entry name" value="GLUCOKINASE REGULATORY PROTEIN"/>
    <property type="match status" value="1"/>
</dbReference>
<dbReference type="GeneID" id="81405901"/>
<dbReference type="InterPro" id="IPR001347">
    <property type="entry name" value="SIS_dom"/>
</dbReference>
<comment type="caution">
    <text evidence="8">The sequence shown here is derived from an EMBL/GenBank/DDBJ whole genome shotgun (WGS) entry which is preliminary data.</text>
</comment>
<dbReference type="SUPFAM" id="SSF53697">
    <property type="entry name" value="SIS domain"/>
    <property type="match status" value="1"/>
</dbReference>
<dbReference type="Gene3D" id="1.10.8.1080">
    <property type="match status" value="1"/>
</dbReference>